<keyword evidence="4 7" id="KW-0720">Serine protease</keyword>
<protein>
    <recommendedName>
        <fullName evidence="7">Lon protease</fullName>
        <ecNumber evidence="7">3.4.21.53</ecNumber>
    </recommendedName>
</protein>
<dbReference type="FunFam" id="3.40.50.300:FF:000021">
    <property type="entry name" value="Lon protease homolog"/>
    <property type="match status" value="1"/>
</dbReference>
<dbReference type="InterPro" id="IPR008269">
    <property type="entry name" value="Lon_proteolytic"/>
</dbReference>
<name>A0A0A7UVU0_9SPIR</name>
<dbReference type="Gene3D" id="1.20.5.5270">
    <property type="match status" value="1"/>
</dbReference>
<dbReference type="HOGENOM" id="CLU_004109_4_3_12"/>
<dbReference type="SUPFAM" id="SSF88697">
    <property type="entry name" value="PUA domain-like"/>
    <property type="match status" value="1"/>
</dbReference>
<dbReference type="InterPro" id="IPR003593">
    <property type="entry name" value="AAA+_ATPase"/>
</dbReference>
<dbReference type="EMBL" id="CP009910">
    <property type="protein sequence ID" value="AJA90406.1"/>
    <property type="molecule type" value="Genomic_DNA"/>
</dbReference>
<evidence type="ECO:0000256" key="6">
    <source>
        <dbReference type="ARBA" id="ARBA00050665"/>
    </source>
</evidence>
<feature type="binding site" evidence="9">
    <location>
        <begin position="358"/>
        <end position="365"/>
    </location>
    <ligand>
        <name>ATP</name>
        <dbReference type="ChEBI" id="CHEBI:30616"/>
    </ligand>
</feature>
<organism evidence="14 15">
    <name type="scientific">Borreliella chilensis</name>
    <dbReference type="NCBI Taxonomy" id="1245910"/>
    <lineage>
        <taxon>Bacteria</taxon>
        <taxon>Pseudomonadati</taxon>
        <taxon>Spirochaetota</taxon>
        <taxon>Spirochaetia</taxon>
        <taxon>Spirochaetales</taxon>
        <taxon>Borreliaceae</taxon>
        <taxon>Borreliella</taxon>
    </lineage>
</organism>
<evidence type="ECO:0000313" key="14">
    <source>
        <dbReference type="EMBL" id="AJA90406.1"/>
    </source>
</evidence>
<dbReference type="PROSITE" id="PS01046">
    <property type="entry name" value="LON_SER"/>
    <property type="match status" value="1"/>
</dbReference>
<dbReference type="InterPro" id="IPR015947">
    <property type="entry name" value="PUA-like_sf"/>
</dbReference>
<dbReference type="InterPro" id="IPR003959">
    <property type="entry name" value="ATPase_AAA_core"/>
</dbReference>
<dbReference type="PIRSF" id="PIRSF001174">
    <property type="entry name" value="Lon_proteas"/>
    <property type="match status" value="1"/>
</dbReference>
<dbReference type="InterPro" id="IPR004815">
    <property type="entry name" value="Lon_bac/euk-typ"/>
</dbReference>
<proteinExistence type="inferred from homology"/>
<dbReference type="GO" id="GO:0004252">
    <property type="term" value="F:serine-type endopeptidase activity"/>
    <property type="evidence" value="ECO:0007669"/>
    <property type="project" value="UniProtKB-UniRule"/>
</dbReference>
<dbReference type="InterPro" id="IPR046336">
    <property type="entry name" value="Lon_prtase_N_sf"/>
</dbReference>
<dbReference type="SUPFAM" id="SSF52540">
    <property type="entry name" value="P-loop containing nucleoside triphosphate hydrolases"/>
    <property type="match status" value="1"/>
</dbReference>
<dbReference type="SUPFAM" id="SSF54211">
    <property type="entry name" value="Ribosomal protein S5 domain 2-like"/>
    <property type="match status" value="1"/>
</dbReference>
<keyword evidence="7" id="KW-0963">Cytoplasm</keyword>
<keyword evidence="2 7" id="KW-0547">Nucleotide-binding</keyword>
<comment type="subcellular location">
    <subcellularLocation>
        <location evidence="7">Cytoplasm</location>
    </subcellularLocation>
</comment>
<dbReference type="Gene3D" id="3.40.50.300">
    <property type="entry name" value="P-loop containing nucleotide triphosphate hydrolases"/>
    <property type="match status" value="1"/>
</dbReference>
<evidence type="ECO:0000256" key="1">
    <source>
        <dbReference type="ARBA" id="ARBA00022670"/>
    </source>
</evidence>
<dbReference type="SMART" id="SM00464">
    <property type="entry name" value="LON"/>
    <property type="match status" value="1"/>
</dbReference>
<comment type="subunit">
    <text evidence="7">Homohexamer. Organized in a ring with a central cavity.</text>
</comment>
<dbReference type="InterPro" id="IPR020568">
    <property type="entry name" value="Ribosomal_Su5_D2-typ_SF"/>
</dbReference>
<evidence type="ECO:0000313" key="15">
    <source>
        <dbReference type="Proteomes" id="UP000030940"/>
    </source>
</evidence>
<sequence length="802" mass="91002">MKLILNMIKNKKEDLPIVILKENVLFPNMTLWVTFDNEFVINSISQSMAEERLILFAYSNESNCDESCVEGVKNLYSVGTYSKLIQVIKVSKDVVKVLVECQSRVIISSVSKKNDYLRAKVTFVPDDNGLNRELFTYSKFLKETYEAYRNCLSLKSSDGDNEPINYFENPSKLADIIASNVNLENSIKLELLQELNVKTRIEKLIVNLNIEIDLLDLKKDINSKVRAKLDKGQRDYFLAEQVKEIQKRLGKDDNDYIDRLNLKDIPEDVKSKIEKEISRLSKMQANSPDANIIRSYIELILDLPWNENTVMKNHLNEIEFILRNSHYGMDEAKEKIINFLAVYQINSKVKAPILCLVGPPGIGKTSLVESIARSLSREFVKISLGGLRDEAEIRGHRRTYVGSLPGVFISAMKRSGKSNPVILLDEIDKINNSYKGNPESALLEVLDPEQNYKFVDHYLEIPYDLSNVLFVTTANSLNGMSKPLLDRMEIIKVEGYSYLEKLEIAKIFLIPSIIKESFLDKVYIRIEDDVIFNLIRNYTMESGVRGLKRVLTNLIRKLVRELLHEYSKDQIIKGNFYSPSSLIHGNNSIFTHDPDVSGIYKIININNYYNYVDTEYNLDLIKIDSSGFVYGLAWTNYGGTVLPVEATKFERKGDIILTGSLGTIMKESAQLAYSIVKTYSSRLNFDVKESPEIHLHFPEGATPKDGPSAGITIATAIASILSDKKVPLDLAMTGEVTLKGSVLPVGGIKEKVLAAYRNGINKVILPKDNEKDYFKLPEEVKDNIDVKFVSSLEEVFDYLNII</sequence>
<evidence type="ECO:0000259" key="13">
    <source>
        <dbReference type="PROSITE" id="PS51787"/>
    </source>
</evidence>
<feature type="domain" description="Lon proteolytic" evidence="12">
    <location>
        <begin position="623"/>
        <end position="802"/>
    </location>
</feature>
<dbReference type="Pfam" id="PF02190">
    <property type="entry name" value="LON_substr_bdg"/>
    <property type="match status" value="1"/>
</dbReference>
<dbReference type="KEGG" id="bchi:OY14_03055"/>
<dbReference type="Gene3D" id="3.30.230.10">
    <property type="match status" value="1"/>
</dbReference>
<feature type="active site" evidence="8 10">
    <location>
        <position position="751"/>
    </location>
</feature>
<dbReference type="GO" id="GO:0030163">
    <property type="term" value="P:protein catabolic process"/>
    <property type="evidence" value="ECO:0007669"/>
    <property type="project" value="InterPro"/>
</dbReference>
<keyword evidence="5 7" id="KW-0067">ATP-binding</keyword>
<dbReference type="PANTHER" id="PTHR10046">
    <property type="entry name" value="ATP DEPENDENT LON PROTEASE FAMILY MEMBER"/>
    <property type="match status" value="1"/>
</dbReference>
<dbReference type="PRINTS" id="PR00830">
    <property type="entry name" value="ENDOLAPTASE"/>
</dbReference>
<evidence type="ECO:0000259" key="12">
    <source>
        <dbReference type="PROSITE" id="PS51786"/>
    </source>
</evidence>
<accession>A0A0A7UVU0</accession>
<dbReference type="InterPro" id="IPR054594">
    <property type="entry name" value="Lon_lid"/>
</dbReference>
<dbReference type="InterPro" id="IPR014721">
    <property type="entry name" value="Ribsml_uS5_D2-typ_fold_subgr"/>
</dbReference>
<dbReference type="STRING" id="1245910.OY14_03055"/>
<evidence type="ECO:0000256" key="2">
    <source>
        <dbReference type="ARBA" id="ARBA00022741"/>
    </source>
</evidence>
<feature type="active site" evidence="8 10">
    <location>
        <position position="708"/>
    </location>
</feature>
<dbReference type="CDD" id="cd19500">
    <property type="entry name" value="RecA-like_Lon"/>
    <property type="match status" value="1"/>
</dbReference>
<dbReference type="InterPro" id="IPR027417">
    <property type="entry name" value="P-loop_NTPase"/>
</dbReference>
<dbReference type="InterPro" id="IPR003111">
    <property type="entry name" value="Lon_prtase_N"/>
</dbReference>
<evidence type="ECO:0000256" key="7">
    <source>
        <dbReference type="PIRNR" id="PIRNR001174"/>
    </source>
</evidence>
<dbReference type="AlphaFoldDB" id="A0A0A7UVU0"/>
<dbReference type="GO" id="GO:0004176">
    <property type="term" value="F:ATP-dependent peptidase activity"/>
    <property type="evidence" value="ECO:0007669"/>
    <property type="project" value="UniProtKB-UniRule"/>
</dbReference>
<reference evidence="14 15" key="1">
    <citation type="journal article" date="2015" name="Genome Announc.">
        <title>Genome Sequence of Borrelia chilensis VA1, a South American Member of the Lyme Borreliosis Group.</title>
        <authorList>
            <person name="Huang W."/>
            <person name="Ojaimi C."/>
            <person name="Fallon J.T."/>
            <person name="Travisany D."/>
            <person name="Maass A."/>
            <person name="Ivanova L."/>
            <person name="Tomova A."/>
            <person name="Gonzalez-Acuna D."/>
            <person name="Godfrey H.P."/>
            <person name="Cabello F.C."/>
        </authorList>
    </citation>
    <scope>NUCLEOTIDE SEQUENCE [LARGE SCALE GENOMIC DNA]</scope>
    <source>
        <strain evidence="14 15">VA1</strain>
    </source>
</reference>
<gene>
    <name evidence="14" type="ORF">OY14_03055</name>
</gene>
<dbReference type="NCBIfam" id="TIGR00763">
    <property type="entry name" value="lon"/>
    <property type="match status" value="1"/>
</dbReference>
<evidence type="ECO:0000256" key="5">
    <source>
        <dbReference type="ARBA" id="ARBA00022840"/>
    </source>
</evidence>
<keyword evidence="15" id="KW-1185">Reference proteome</keyword>
<dbReference type="InterPro" id="IPR008268">
    <property type="entry name" value="Peptidase_S16_AS"/>
</dbReference>
<dbReference type="GO" id="GO:0016887">
    <property type="term" value="F:ATP hydrolysis activity"/>
    <property type="evidence" value="ECO:0007669"/>
    <property type="project" value="InterPro"/>
</dbReference>
<comment type="similarity">
    <text evidence="7 10 11">Belongs to the peptidase S16 family.</text>
</comment>
<dbReference type="GO" id="GO:0005737">
    <property type="term" value="C:cytoplasm"/>
    <property type="evidence" value="ECO:0007669"/>
    <property type="project" value="UniProtKB-SubCell"/>
</dbReference>
<evidence type="ECO:0000256" key="10">
    <source>
        <dbReference type="PROSITE-ProRule" id="PRU01122"/>
    </source>
</evidence>
<dbReference type="Proteomes" id="UP000030940">
    <property type="component" value="Chromosome"/>
</dbReference>
<dbReference type="Gene3D" id="1.10.8.60">
    <property type="match status" value="1"/>
</dbReference>
<dbReference type="InterPro" id="IPR027065">
    <property type="entry name" value="Lon_Prtase"/>
</dbReference>
<dbReference type="PROSITE" id="PS51786">
    <property type="entry name" value="LON_PROTEOLYTIC"/>
    <property type="match status" value="1"/>
</dbReference>
<evidence type="ECO:0000256" key="11">
    <source>
        <dbReference type="RuleBase" id="RU000591"/>
    </source>
</evidence>
<dbReference type="Gene3D" id="1.20.58.1480">
    <property type="match status" value="1"/>
</dbReference>
<evidence type="ECO:0000256" key="3">
    <source>
        <dbReference type="ARBA" id="ARBA00022801"/>
    </source>
</evidence>
<dbReference type="EC" id="3.4.21.53" evidence="7"/>
<keyword evidence="3 7" id="KW-0378">Hydrolase</keyword>
<dbReference type="Pfam" id="PF22667">
    <property type="entry name" value="Lon_lid"/>
    <property type="match status" value="1"/>
</dbReference>
<dbReference type="Pfam" id="PF00004">
    <property type="entry name" value="AAA"/>
    <property type="match status" value="1"/>
</dbReference>
<evidence type="ECO:0000256" key="8">
    <source>
        <dbReference type="PIRSR" id="PIRSR001174-1"/>
    </source>
</evidence>
<dbReference type="Gene3D" id="2.30.130.40">
    <property type="entry name" value="LON domain-like"/>
    <property type="match status" value="1"/>
</dbReference>
<dbReference type="PROSITE" id="PS51787">
    <property type="entry name" value="LON_N"/>
    <property type="match status" value="1"/>
</dbReference>
<keyword evidence="1 7" id="KW-0645">Protease</keyword>
<dbReference type="SMART" id="SM00382">
    <property type="entry name" value="AAA"/>
    <property type="match status" value="1"/>
</dbReference>
<dbReference type="Pfam" id="PF05362">
    <property type="entry name" value="Lon_C"/>
    <property type="match status" value="1"/>
</dbReference>
<dbReference type="GO" id="GO:0005524">
    <property type="term" value="F:ATP binding"/>
    <property type="evidence" value="ECO:0007669"/>
    <property type="project" value="UniProtKB-KW"/>
</dbReference>
<feature type="domain" description="Lon N-terminal" evidence="13">
    <location>
        <begin position="15"/>
        <end position="212"/>
    </location>
</feature>
<dbReference type="GO" id="GO:0006508">
    <property type="term" value="P:proteolysis"/>
    <property type="evidence" value="ECO:0007669"/>
    <property type="project" value="UniProtKB-KW"/>
</dbReference>
<evidence type="ECO:0000256" key="9">
    <source>
        <dbReference type="PIRSR" id="PIRSR001174-2"/>
    </source>
</evidence>
<comment type="catalytic activity">
    <reaction evidence="6 7 10">
        <text>Hydrolysis of proteins in presence of ATP.</text>
        <dbReference type="EC" id="3.4.21.53"/>
    </reaction>
</comment>
<evidence type="ECO:0000256" key="4">
    <source>
        <dbReference type="ARBA" id="ARBA00022825"/>
    </source>
</evidence>